<keyword evidence="5" id="KW-0547">Nucleotide-binding</keyword>
<dbReference type="SUPFAM" id="SSF51730">
    <property type="entry name" value="FAD-linked oxidoreductase"/>
    <property type="match status" value="1"/>
</dbReference>
<evidence type="ECO:0000256" key="5">
    <source>
        <dbReference type="ARBA" id="ARBA00022741"/>
    </source>
</evidence>
<keyword evidence="8" id="KW-0642">Proline metabolism</keyword>
<dbReference type="RefSeq" id="WP_211311448.1">
    <property type="nucleotide sequence ID" value="NZ_BAAABL010000042.1"/>
</dbReference>
<reference evidence="11 12" key="1">
    <citation type="journal article" date="2019" name="Int. J. Syst. Evol. Microbiol.">
        <title>The Global Catalogue of Microorganisms (GCM) 10K type strain sequencing project: providing services to taxonomists for standard genome sequencing and annotation.</title>
        <authorList>
            <consortium name="The Broad Institute Genomics Platform"/>
            <consortium name="The Broad Institute Genome Sequencing Center for Infectious Disease"/>
            <person name="Wu L."/>
            <person name="Ma J."/>
        </authorList>
    </citation>
    <scope>NUCLEOTIDE SEQUENCE [LARGE SCALE GENOMIC DNA]</scope>
    <source>
        <strain evidence="11 12">JCM 16330</strain>
    </source>
</reference>
<comment type="pathway">
    <text evidence="2">Amino-acid degradation; L-proline degradation into L-glutamate; L-glutamate from L-proline: step 1/2.</text>
</comment>
<comment type="caution">
    <text evidence="11">The sequence shown here is derived from an EMBL/GenBank/DDBJ whole genome shotgun (WGS) entry which is preliminary data.</text>
</comment>
<evidence type="ECO:0000256" key="3">
    <source>
        <dbReference type="ARBA" id="ARBA00012695"/>
    </source>
</evidence>
<evidence type="ECO:0000313" key="12">
    <source>
        <dbReference type="Proteomes" id="UP001500837"/>
    </source>
</evidence>
<gene>
    <name evidence="11" type="ORF">GCM10009066_14640</name>
</gene>
<evidence type="ECO:0000256" key="6">
    <source>
        <dbReference type="ARBA" id="ARBA00022827"/>
    </source>
</evidence>
<dbReference type="GO" id="GO:0000166">
    <property type="term" value="F:nucleotide binding"/>
    <property type="evidence" value="ECO:0007669"/>
    <property type="project" value="UniProtKB-KW"/>
</dbReference>
<dbReference type="InterPro" id="IPR015659">
    <property type="entry name" value="Proline_oxidase"/>
</dbReference>
<comment type="catalytic activity">
    <reaction evidence="9">
        <text>L-proline + a quinone = (S)-1-pyrroline-5-carboxylate + a quinol + H(+)</text>
        <dbReference type="Rhea" id="RHEA:23784"/>
        <dbReference type="ChEBI" id="CHEBI:15378"/>
        <dbReference type="ChEBI" id="CHEBI:17388"/>
        <dbReference type="ChEBI" id="CHEBI:24646"/>
        <dbReference type="ChEBI" id="CHEBI:60039"/>
        <dbReference type="ChEBI" id="CHEBI:132124"/>
        <dbReference type="EC" id="1.5.5.2"/>
    </reaction>
</comment>
<evidence type="ECO:0000256" key="9">
    <source>
        <dbReference type="ARBA" id="ARBA00048779"/>
    </source>
</evidence>
<evidence type="ECO:0000256" key="1">
    <source>
        <dbReference type="ARBA" id="ARBA00001974"/>
    </source>
</evidence>
<evidence type="ECO:0000256" key="7">
    <source>
        <dbReference type="ARBA" id="ARBA00023002"/>
    </source>
</evidence>
<dbReference type="EC" id="1.5.5.2" evidence="3"/>
<dbReference type="EMBL" id="BAAABL010000042">
    <property type="protein sequence ID" value="GAA0301581.1"/>
    <property type="molecule type" value="Genomic_DNA"/>
</dbReference>
<proteinExistence type="predicted"/>
<evidence type="ECO:0000259" key="10">
    <source>
        <dbReference type="Pfam" id="PF01619"/>
    </source>
</evidence>
<dbReference type="GO" id="GO:0004657">
    <property type="term" value="F:proline dehydrogenase activity"/>
    <property type="evidence" value="ECO:0007669"/>
    <property type="project" value="UniProtKB-EC"/>
</dbReference>
<evidence type="ECO:0000256" key="2">
    <source>
        <dbReference type="ARBA" id="ARBA00004739"/>
    </source>
</evidence>
<keyword evidence="7" id="KW-0560">Oxidoreductase</keyword>
<dbReference type="InterPro" id="IPR029041">
    <property type="entry name" value="FAD-linked_oxidoreductase-like"/>
</dbReference>
<keyword evidence="6" id="KW-0274">FAD</keyword>
<organism evidence="11 12">
    <name type="scientific">Halarchaeum salinum</name>
    <dbReference type="NCBI Taxonomy" id="489912"/>
    <lineage>
        <taxon>Archaea</taxon>
        <taxon>Methanobacteriati</taxon>
        <taxon>Methanobacteriota</taxon>
        <taxon>Stenosarchaea group</taxon>
        <taxon>Halobacteria</taxon>
        <taxon>Halobacteriales</taxon>
        <taxon>Halobacteriaceae</taxon>
    </lineage>
</organism>
<dbReference type="PIRSF" id="PIRSF000196">
    <property type="entry name" value="Pro_dehydrog"/>
    <property type="match status" value="1"/>
</dbReference>
<dbReference type="Gene3D" id="3.20.20.220">
    <property type="match status" value="1"/>
</dbReference>
<accession>A0AAV3S7Y1</accession>
<keyword evidence="4" id="KW-0285">Flavoprotein</keyword>
<dbReference type="PANTHER" id="PTHR13914:SF0">
    <property type="entry name" value="PROLINE DEHYDROGENASE 1, MITOCHONDRIAL"/>
    <property type="match status" value="1"/>
</dbReference>
<keyword evidence="12" id="KW-1185">Reference proteome</keyword>
<evidence type="ECO:0000256" key="8">
    <source>
        <dbReference type="ARBA" id="ARBA00023062"/>
    </source>
</evidence>
<dbReference type="PANTHER" id="PTHR13914">
    <property type="entry name" value="PROLINE OXIDASE"/>
    <property type="match status" value="1"/>
</dbReference>
<name>A0AAV3S7Y1_9EURY</name>
<dbReference type="InterPro" id="IPR002872">
    <property type="entry name" value="Proline_DH_dom"/>
</dbReference>
<evidence type="ECO:0000256" key="4">
    <source>
        <dbReference type="ARBA" id="ARBA00022630"/>
    </source>
</evidence>
<feature type="domain" description="Proline dehydrogenase" evidence="10">
    <location>
        <begin position="19"/>
        <end position="271"/>
    </location>
</feature>
<dbReference type="Proteomes" id="UP001500837">
    <property type="component" value="Unassembled WGS sequence"/>
</dbReference>
<dbReference type="GO" id="GO:0010133">
    <property type="term" value="P:L-proline catabolic process to L-glutamate"/>
    <property type="evidence" value="ECO:0007669"/>
    <property type="project" value="InterPro"/>
</dbReference>
<dbReference type="Pfam" id="PF01619">
    <property type="entry name" value="Pro_dh"/>
    <property type="match status" value="1"/>
</dbReference>
<dbReference type="InterPro" id="IPR008219">
    <property type="entry name" value="PRODH_bac_arc"/>
</dbReference>
<protein>
    <recommendedName>
        <fullName evidence="3">proline dehydrogenase</fullName>
        <ecNumber evidence="3">1.5.5.2</ecNumber>
    </recommendedName>
</protein>
<comment type="cofactor">
    <cofactor evidence="1">
        <name>FAD</name>
        <dbReference type="ChEBI" id="CHEBI:57692"/>
    </cofactor>
</comment>
<dbReference type="AlphaFoldDB" id="A0AAV3S7Y1"/>
<evidence type="ECO:0000313" key="11">
    <source>
        <dbReference type="EMBL" id="GAA0301581.1"/>
    </source>
</evidence>
<sequence length="278" mass="30517">MIPPIADRFVAGESTATALAHAATLDDGGVNAILNLLGEHYDDRRDADADADAYIRLIADIATTDLDARLSVKPSQIGLAVGDDIFVENLVRVVDAAAEQGVFCWVDMEDHTTTDVTLDAVERVADAHPGQVGVALQANLRRTGDDLERFADVPAAVRLVKGAYDEPASVAYTRKADVNDRYRAGLDYLFANYDDGEIAVGSHDPSMIDHAKALGAEHGTDFEFQMLMGVREDAQFALATEYDVAQYVPYGGKWFQYFYRRIAERRENLLFAARAILR</sequence>